<evidence type="ECO:0000256" key="4">
    <source>
        <dbReference type="ARBA" id="ARBA00022801"/>
    </source>
</evidence>
<reference evidence="17" key="3">
    <citation type="submission" date="2025-09" db="UniProtKB">
        <authorList>
            <consortium name="Ensembl"/>
        </authorList>
    </citation>
    <scope>IDENTIFICATION</scope>
</reference>
<keyword evidence="6" id="KW-0809">Transit peptide</keyword>
<evidence type="ECO:0000259" key="16">
    <source>
        <dbReference type="Pfam" id="PF22935"/>
    </source>
</evidence>
<evidence type="ECO:0000256" key="13">
    <source>
        <dbReference type="ARBA" id="ARBA00083955"/>
    </source>
</evidence>
<protein>
    <recommendedName>
        <fullName evidence="11">Large ribosomal subunit protein mL44</fullName>
    </recommendedName>
    <alternativeName>
        <fullName evidence="13">39S ribosomal protein L44, mitochondrial</fullName>
    </alternativeName>
</protein>
<evidence type="ECO:0000256" key="3">
    <source>
        <dbReference type="ARBA" id="ARBA00022759"/>
    </source>
</evidence>
<evidence type="ECO:0000256" key="12">
    <source>
        <dbReference type="ARBA" id="ARBA00059807"/>
    </source>
</evidence>
<keyword evidence="18" id="KW-1185">Reference proteome</keyword>
<evidence type="ECO:0000256" key="9">
    <source>
        <dbReference type="ARBA" id="ARBA00023274"/>
    </source>
</evidence>
<comment type="function">
    <text evidence="12">Component of the 39S subunit of mitochondrial ribosome. May have a function in the assembly/stability of nascent mitochondrial polypeptides exiting the ribosome.</text>
</comment>
<evidence type="ECO:0000313" key="17">
    <source>
        <dbReference type="Ensembl" id="ENSSFOP00015023579.2"/>
    </source>
</evidence>
<dbReference type="GO" id="GO:0004525">
    <property type="term" value="F:ribonuclease III activity"/>
    <property type="evidence" value="ECO:0007669"/>
    <property type="project" value="InterPro"/>
</dbReference>
<dbReference type="Gene3D" id="1.10.1520.10">
    <property type="entry name" value="Ribonuclease III domain"/>
    <property type="match status" value="1"/>
</dbReference>
<dbReference type="InterPro" id="IPR044444">
    <property type="entry name" value="Ribosomal_mL44_DSRM_metazoa"/>
</dbReference>
<keyword evidence="2" id="KW-0540">Nuclease</keyword>
<dbReference type="GO" id="GO:0070125">
    <property type="term" value="P:mitochondrial translational elongation"/>
    <property type="evidence" value="ECO:0007669"/>
    <property type="project" value="TreeGrafter"/>
</dbReference>
<accession>A0A8C9S138</accession>
<dbReference type="Pfam" id="PF22892">
    <property type="entry name" value="DSRM_MRPL44"/>
    <property type="match status" value="1"/>
</dbReference>
<evidence type="ECO:0000256" key="8">
    <source>
        <dbReference type="ARBA" id="ARBA00023128"/>
    </source>
</evidence>
<dbReference type="InterPro" id="IPR036389">
    <property type="entry name" value="RNase_III_sf"/>
</dbReference>
<dbReference type="FunFam" id="1.10.1520.10:FF:000010">
    <property type="entry name" value="39S ribosomal protein L44, mitochondrial"/>
    <property type="match status" value="1"/>
</dbReference>
<sequence>MASSYLLQRGAKAFGITVQRLCRSVVFTQNREKKRWMRAYWLLMERKKRIEGPPPPKPRSHEPNWDYHAEIQAFSYRLQEDFSLELLRTAFVNSCYVTMEEERRRLLGLDKESAALSLSDNTELRVQGMDFALSFLSDWCRGSFPNLPEEGVAVVVGYLSSRAVVCHVARNLAVEELTLSAQFPVPDGVLHDTFFAVVGALRGSSGPQRAELFLRDFLIAQLIGKDLFELWPVTNPMGLLVEEMSQRNLPLPEPRLTRSAGTSTVLPLYFVGLYSGKKLLAEGPGETVLAAEEEAARIALRRLYGYTENRRPWDFSTPKEPSPTAALHSGHGP</sequence>
<dbReference type="SUPFAM" id="SSF54768">
    <property type="entry name" value="dsRNA-binding domain-like"/>
    <property type="match status" value="1"/>
</dbReference>
<name>A0A8C9S138_SCLFO</name>
<dbReference type="Ensembl" id="ENSSFOT00015023836.2">
    <property type="protein sequence ID" value="ENSSFOP00015023579.2"/>
    <property type="gene ID" value="ENSSFOG00015015161.2"/>
</dbReference>
<dbReference type="Proteomes" id="UP000694397">
    <property type="component" value="Chromosome 10"/>
</dbReference>
<comment type="subcellular location">
    <subcellularLocation>
        <location evidence="1">Mitochondrion</location>
    </subcellularLocation>
</comment>
<proteinExistence type="inferred from homology"/>
<dbReference type="GO" id="GO:0005743">
    <property type="term" value="C:mitochondrial inner membrane"/>
    <property type="evidence" value="ECO:0007669"/>
    <property type="project" value="UniProtKB-ARBA"/>
</dbReference>
<reference evidence="17" key="2">
    <citation type="submission" date="2025-08" db="UniProtKB">
        <authorList>
            <consortium name="Ensembl"/>
        </authorList>
    </citation>
    <scope>IDENTIFICATION</scope>
</reference>
<dbReference type="AlphaFoldDB" id="A0A8C9S138"/>
<comment type="similarity">
    <text evidence="10">Belongs to the ribonuclease III family. Mitochondrion-specific ribosomal protein mL44 subfamily.</text>
</comment>
<keyword evidence="7" id="KW-0689">Ribosomal protein</keyword>
<dbReference type="OrthoDB" id="444135at2759"/>
<feature type="domain" description="Large ribosomal subunit protein mL44 endonuclease" evidence="16">
    <location>
        <begin position="66"/>
        <end position="201"/>
    </location>
</feature>
<evidence type="ECO:0000313" key="18">
    <source>
        <dbReference type="Proteomes" id="UP000694397"/>
    </source>
</evidence>
<dbReference type="GeneTree" id="ENSGT00390000016956"/>
<keyword evidence="3" id="KW-0255">Endonuclease</keyword>
<dbReference type="PANTHER" id="PTHR11207">
    <property type="entry name" value="RIBONUCLEASE III"/>
    <property type="match status" value="1"/>
</dbReference>
<organism evidence="17 18">
    <name type="scientific">Scleropages formosus</name>
    <name type="common">Asian bonytongue</name>
    <name type="synonym">Osteoglossum formosum</name>
    <dbReference type="NCBI Taxonomy" id="113540"/>
    <lineage>
        <taxon>Eukaryota</taxon>
        <taxon>Metazoa</taxon>
        <taxon>Chordata</taxon>
        <taxon>Craniata</taxon>
        <taxon>Vertebrata</taxon>
        <taxon>Euteleostomi</taxon>
        <taxon>Actinopterygii</taxon>
        <taxon>Neopterygii</taxon>
        <taxon>Teleostei</taxon>
        <taxon>Osteoglossocephala</taxon>
        <taxon>Osteoglossomorpha</taxon>
        <taxon>Osteoglossiformes</taxon>
        <taxon>Osteoglossidae</taxon>
        <taxon>Scleropages</taxon>
    </lineage>
</organism>
<dbReference type="RefSeq" id="XP_018587624.2">
    <property type="nucleotide sequence ID" value="XM_018732108.2"/>
</dbReference>
<reference evidence="17 18" key="1">
    <citation type="submission" date="2019-04" db="EMBL/GenBank/DDBJ databases">
        <authorList>
            <consortium name="Wellcome Sanger Institute Data Sharing"/>
        </authorList>
    </citation>
    <scope>NUCLEOTIDE SEQUENCE [LARGE SCALE GENOMIC DNA]</scope>
</reference>
<dbReference type="InterPro" id="IPR055189">
    <property type="entry name" value="RM44_endonuclase"/>
</dbReference>
<dbReference type="Gene3D" id="3.30.160.20">
    <property type="match status" value="1"/>
</dbReference>
<gene>
    <name evidence="17" type="primary">MRPL44</name>
    <name evidence="17" type="synonym">mrpl44</name>
</gene>
<keyword evidence="8" id="KW-0496">Mitochondrion</keyword>
<dbReference type="SUPFAM" id="SSF69065">
    <property type="entry name" value="RNase III domain-like"/>
    <property type="match status" value="1"/>
</dbReference>
<dbReference type="GO" id="GO:0006396">
    <property type="term" value="P:RNA processing"/>
    <property type="evidence" value="ECO:0007669"/>
    <property type="project" value="InterPro"/>
</dbReference>
<evidence type="ECO:0000256" key="6">
    <source>
        <dbReference type="ARBA" id="ARBA00022946"/>
    </source>
</evidence>
<dbReference type="FunFam" id="3.30.160.20:FF:000037">
    <property type="entry name" value="39S ribosomal protein L44, mitochondrial"/>
    <property type="match status" value="1"/>
</dbReference>
<evidence type="ECO:0000256" key="5">
    <source>
        <dbReference type="ARBA" id="ARBA00022884"/>
    </source>
</evidence>
<feature type="region of interest" description="Disordered" evidence="14">
    <location>
        <begin position="312"/>
        <end position="333"/>
    </location>
</feature>
<evidence type="ECO:0000256" key="2">
    <source>
        <dbReference type="ARBA" id="ARBA00022722"/>
    </source>
</evidence>
<dbReference type="PANTHER" id="PTHR11207:SF5">
    <property type="entry name" value="LARGE RIBOSOMAL SUBUNIT PROTEIN ML44"/>
    <property type="match status" value="1"/>
</dbReference>
<dbReference type="KEGG" id="sfm:108922159"/>
<keyword evidence="4" id="KW-0378">Hydrolase</keyword>
<dbReference type="GeneID" id="108922159"/>
<evidence type="ECO:0000256" key="14">
    <source>
        <dbReference type="SAM" id="MobiDB-lite"/>
    </source>
</evidence>
<dbReference type="GO" id="GO:0003725">
    <property type="term" value="F:double-stranded RNA binding"/>
    <property type="evidence" value="ECO:0007669"/>
    <property type="project" value="InterPro"/>
</dbReference>
<evidence type="ECO:0000256" key="7">
    <source>
        <dbReference type="ARBA" id="ARBA00022980"/>
    </source>
</evidence>
<keyword evidence="9" id="KW-0687">Ribonucleoprotein</keyword>
<dbReference type="CTD" id="65080"/>
<evidence type="ECO:0000259" key="15">
    <source>
        <dbReference type="Pfam" id="PF22892"/>
    </source>
</evidence>
<dbReference type="GO" id="GO:0005762">
    <property type="term" value="C:mitochondrial large ribosomal subunit"/>
    <property type="evidence" value="ECO:0007669"/>
    <property type="project" value="TreeGrafter"/>
</dbReference>
<evidence type="ECO:0000256" key="1">
    <source>
        <dbReference type="ARBA" id="ARBA00004173"/>
    </source>
</evidence>
<feature type="domain" description="Large ribosomal subunit protein mL44 dsRNA binding" evidence="15">
    <location>
        <begin position="231"/>
        <end position="319"/>
    </location>
</feature>
<dbReference type="GO" id="GO:0070877">
    <property type="term" value="C:microprocessor complex"/>
    <property type="evidence" value="ECO:0007669"/>
    <property type="project" value="TreeGrafter"/>
</dbReference>
<dbReference type="Pfam" id="PF22935">
    <property type="entry name" value="RM44_endonuclase"/>
    <property type="match status" value="1"/>
</dbReference>
<keyword evidence="5" id="KW-0694">RNA-binding</keyword>
<evidence type="ECO:0000256" key="10">
    <source>
        <dbReference type="ARBA" id="ARBA00024034"/>
    </source>
</evidence>
<evidence type="ECO:0000256" key="11">
    <source>
        <dbReference type="ARBA" id="ARBA00035187"/>
    </source>
</evidence>
<dbReference type="CDD" id="cd19874">
    <property type="entry name" value="DSRM_MRPL44"/>
    <property type="match status" value="1"/>
</dbReference>